<name>A0A763YNJ3_SALER</name>
<dbReference type="AlphaFoldDB" id="A0A763YNJ3"/>
<comment type="caution">
    <text evidence="1">The sequence shown here is derived from an EMBL/GenBank/DDBJ whole genome shotgun (WGS) entry which is preliminary data.</text>
</comment>
<reference evidence="1" key="1">
    <citation type="journal article" date="2018" name="Genome Biol.">
        <title>SKESA: strategic k-mer extension for scrupulous assemblies.</title>
        <authorList>
            <person name="Souvorov A."/>
            <person name="Agarwala R."/>
            <person name="Lipman D.J."/>
        </authorList>
    </citation>
    <scope>NUCLEOTIDE SEQUENCE</scope>
    <source>
        <strain evidence="1">MA.CCC_P6</strain>
    </source>
</reference>
<reference evidence="1" key="2">
    <citation type="submission" date="2020-02" db="EMBL/GenBank/DDBJ databases">
        <authorList>
            <consortium name="NCBI Pathogen Detection Project"/>
        </authorList>
    </citation>
    <scope>NUCLEOTIDE SEQUENCE</scope>
    <source>
        <strain evidence="1">MA.CCC_P6</strain>
    </source>
</reference>
<accession>A0A763YNJ3</accession>
<gene>
    <name evidence="1" type="ORF">G8549_004519</name>
</gene>
<evidence type="ECO:0000313" key="1">
    <source>
        <dbReference type="EMBL" id="HAG4612906.1"/>
    </source>
</evidence>
<sequence>MKFTISLLVSGYDEPISTFSTDDSELDPYIYKLAKQYINCMQDGFYLSNERDVVTLIEAINPKQEITTNNFIDDNATDDDVYLDVRRSFYNDFIDNDVWAVTLELPEDYVSNLQIQYDKEEQAMDLMYKENQSILLKK</sequence>
<dbReference type="EMBL" id="DAAYKR010000016">
    <property type="protein sequence ID" value="HAG4612906.1"/>
    <property type="molecule type" value="Genomic_DNA"/>
</dbReference>
<proteinExistence type="predicted"/>
<protein>
    <submittedName>
        <fullName evidence="1">Uncharacterized protein</fullName>
    </submittedName>
</protein>
<organism evidence="1">
    <name type="scientific">Salmonella enterica</name>
    <name type="common">Salmonella choleraesuis</name>
    <dbReference type="NCBI Taxonomy" id="28901"/>
    <lineage>
        <taxon>Bacteria</taxon>
        <taxon>Pseudomonadati</taxon>
        <taxon>Pseudomonadota</taxon>
        <taxon>Gammaproteobacteria</taxon>
        <taxon>Enterobacterales</taxon>
        <taxon>Enterobacteriaceae</taxon>
        <taxon>Salmonella</taxon>
    </lineage>
</organism>